<dbReference type="Gene3D" id="1.20.1050.10">
    <property type="match status" value="1"/>
</dbReference>
<dbReference type="FunFam" id="1.20.1050.10:FF:000016">
    <property type="entry name" value="Glutathione S-transferase U9"/>
    <property type="match status" value="1"/>
</dbReference>
<evidence type="ECO:0000256" key="2">
    <source>
        <dbReference type="ARBA" id="ARBA00047960"/>
    </source>
</evidence>
<reference evidence="6" key="2">
    <citation type="submission" date="2021-12" db="EMBL/GenBank/DDBJ databases">
        <title>Resequencing data analysis of finger millet.</title>
        <authorList>
            <person name="Hatakeyama M."/>
            <person name="Aluri S."/>
            <person name="Balachadran M.T."/>
            <person name="Sivarajan S.R."/>
            <person name="Poveda L."/>
            <person name="Shimizu-Inatsugi R."/>
            <person name="Schlapbach R."/>
            <person name="Sreeman S.M."/>
            <person name="Shimizu K.K."/>
        </authorList>
    </citation>
    <scope>NUCLEOTIDE SEQUENCE</scope>
</reference>
<dbReference type="PROSITE" id="PS50404">
    <property type="entry name" value="GST_NTER"/>
    <property type="match status" value="1"/>
</dbReference>
<dbReference type="AlphaFoldDB" id="A0AAV5EED0"/>
<protein>
    <recommendedName>
        <fullName evidence="3">Glutathione S-transferase</fullName>
        <ecNumber evidence="3">2.5.1.18</ecNumber>
    </recommendedName>
</protein>
<keyword evidence="1 3" id="KW-0808">Transferase</keyword>
<dbReference type="InterPro" id="IPR045074">
    <property type="entry name" value="GST_C_Tau"/>
</dbReference>
<sequence length="250" mass="27850">MASSVMKVLGGELSLFTARARLALELRGVPYELVEEPLGPRKSDRLLAANPVYGKIPVLLLPDGRAICESAVIVQYLHEDATLHSHSHSQSAISSRLLPDDPYERAMHRFWTTFVDDRFWPALDTVSLGPTREARAKALVDARAALQILEKDAFHFQGRRNSEHLVFFFSGSEEPGLLDVALGCFLPAIRACERLHGIVLVDASATPLLQRWSDRFAEQPAARTVLPETDKVVHFTKFLQDKFGVHLSAE</sequence>
<name>A0AAV5EED0_ELECO</name>
<gene>
    <name evidence="6" type="primary">gb07984</name>
    <name evidence="6" type="ORF">PR202_gb07984</name>
</gene>
<comment type="similarity">
    <text evidence="3">Belongs to the GST superfamily.</text>
</comment>
<evidence type="ECO:0000259" key="4">
    <source>
        <dbReference type="PROSITE" id="PS50404"/>
    </source>
</evidence>
<dbReference type="InterPro" id="IPR010987">
    <property type="entry name" value="Glutathione-S-Trfase_C-like"/>
</dbReference>
<comment type="function">
    <text evidence="3">Is involved in the conjugation of reduced glutathione to a wide number of exogenous and endogenous hydrophobic electrophiles.</text>
</comment>
<dbReference type="SFLD" id="SFLDS00019">
    <property type="entry name" value="Glutathione_Transferase_(cytos"/>
    <property type="match status" value="1"/>
</dbReference>
<dbReference type="InterPro" id="IPR045073">
    <property type="entry name" value="Omega/Tau-like"/>
</dbReference>
<organism evidence="6 7">
    <name type="scientific">Eleusine coracana subsp. coracana</name>
    <dbReference type="NCBI Taxonomy" id="191504"/>
    <lineage>
        <taxon>Eukaryota</taxon>
        <taxon>Viridiplantae</taxon>
        <taxon>Streptophyta</taxon>
        <taxon>Embryophyta</taxon>
        <taxon>Tracheophyta</taxon>
        <taxon>Spermatophyta</taxon>
        <taxon>Magnoliopsida</taxon>
        <taxon>Liliopsida</taxon>
        <taxon>Poales</taxon>
        <taxon>Poaceae</taxon>
        <taxon>PACMAD clade</taxon>
        <taxon>Chloridoideae</taxon>
        <taxon>Cynodonteae</taxon>
        <taxon>Eleusininae</taxon>
        <taxon>Eleusine</taxon>
    </lineage>
</organism>
<dbReference type="GO" id="GO:0004364">
    <property type="term" value="F:glutathione transferase activity"/>
    <property type="evidence" value="ECO:0007669"/>
    <property type="project" value="UniProtKB-UniRule"/>
</dbReference>
<dbReference type="Pfam" id="PF13410">
    <property type="entry name" value="GST_C_2"/>
    <property type="match status" value="1"/>
</dbReference>
<reference evidence="6" key="1">
    <citation type="journal article" date="2018" name="DNA Res.">
        <title>Multiple hybrid de novo genome assembly of finger millet, an orphan allotetraploid crop.</title>
        <authorList>
            <person name="Hatakeyama M."/>
            <person name="Aluri S."/>
            <person name="Balachadran M.T."/>
            <person name="Sivarajan S.R."/>
            <person name="Patrignani A."/>
            <person name="Gruter S."/>
            <person name="Poveda L."/>
            <person name="Shimizu-Inatsugi R."/>
            <person name="Baeten J."/>
            <person name="Francoijs K.J."/>
            <person name="Nataraja K.N."/>
            <person name="Reddy Y.A.N."/>
            <person name="Phadnis S."/>
            <person name="Ravikumar R.L."/>
            <person name="Schlapbach R."/>
            <person name="Sreeman S.M."/>
            <person name="Shimizu K.K."/>
        </authorList>
    </citation>
    <scope>NUCLEOTIDE SEQUENCE</scope>
</reference>
<dbReference type="Proteomes" id="UP001054889">
    <property type="component" value="Unassembled WGS sequence"/>
</dbReference>
<dbReference type="SUPFAM" id="SSF52833">
    <property type="entry name" value="Thioredoxin-like"/>
    <property type="match status" value="1"/>
</dbReference>
<dbReference type="InterPro" id="IPR036282">
    <property type="entry name" value="Glutathione-S-Trfase_C_sf"/>
</dbReference>
<dbReference type="InterPro" id="IPR036249">
    <property type="entry name" value="Thioredoxin-like_sf"/>
</dbReference>
<evidence type="ECO:0000259" key="5">
    <source>
        <dbReference type="PROSITE" id="PS50405"/>
    </source>
</evidence>
<dbReference type="PROSITE" id="PS50405">
    <property type="entry name" value="GST_CTER"/>
    <property type="match status" value="1"/>
</dbReference>
<keyword evidence="3" id="KW-0963">Cytoplasm</keyword>
<keyword evidence="7" id="KW-1185">Reference proteome</keyword>
<comment type="caution">
    <text evidence="6">The sequence shown here is derived from an EMBL/GenBank/DDBJ whole genome shotgun (WGS) entry which is preliminary data.</text>
</comment>
<dbReference type="GO" id="GO:0009407">
    <property type="term" value="P:toxin catabolic process"/>
    <property type="evidence" value="ECO:0007669"/>
    <property type="project" value="UniProtKB-ARBA"/>
</dbReference>
<dbReference type="PANTHER" id="PTHR11260:SF615">
    <property type="entry name" value="GLUTATHIONE S-TRANSFERASE U17"/>
    <property type="match status" value="1"/>
</dbReference>
<dbReference type="InterPro" id="IPR004045">
    <property type="entry name" value="Glutathione_S-Trfase_N"/>
</dbReference>
<dbReference type="CDD" id="cd03185">
    <property type="entry name" value="GST_C_Tau"/>
    <property type="match status" value="1"/>
</dbReference>
<evidence type="ECO:0000256" key="3">
    <source>
        <dbReference type="RuleBase" id="RU369102"/>
    </source>
</evidence>
<dbReference type="SFLD" id="SFLDG00358">
    <property type="entry name" value="Main_(cytGST)"/>
    <property type="match status" value="1"/>
</dbReference>
<comment type="catalytic activity">
    <reaction evidence="2 3">
        <text>RX + glutathione = an S-substituted glutathione + a halide anion + H(+)</text>
        <dbReference type="Rhea" id="RHEA:16437"/>
        <dbReference type="ChEBI" id="CHEBI:15378"/>
        <dbReference type="ChEBI" id="CHEBI:16042"/>
        <dbReference type="ChEBI" id="CHEBI:17792"/>
        <dbReference type="ChEBI" id="CHEBI:57925"/>
        <dbReference type="ChEBI" id="CHEBI:90779"/>
        <dbReference type="EC" id="2.5.1.18"/>
    </reaction>
</comment>
<comment type="subcellular location">
    <subcellularLocation>
        <location evidence="3">Cytoplasm</location>
        <location evidence="3">Cytosol</location>
    </subcellularLocation>
</comment>
<dbReference type="GO" id="GO:0005829">
    <property type="term" value="C:cytosol"/>
    <property type="evidence" value="ECO:0007669"/>
    <property type="project" value="UniProtKB-SubCell"/>
</dbReference>
<dbReference type="PANTHER" id="PTHR11260">
    <property type="entry name" value="GLUTATHIONE S-TRANSFERASE, GST, SUPERFAMILY, GST DOMAIN CONTAINING"/>
    <property type="match status" value="1"/>
</dbReference>
<dbReference type="SUPFAM" id="SSF47616">
    <property type="entry name" value="GST C-terminal domain-like"/>
    <property type="match status" value="1"/>
</dbReference>
<evidence type="ECO:0000313" key="7">
    <source>
        <dbReference type="Proteomes" id="UP001054889"/>
    </source>
</evidence>
<dbReference type="Pfam" id="PF13409">
    <property type="entry name" value="GST_N_2"/>
    <property type="match status" value="1"/>
</dbReference>
<dbReference type="SFLD" id="SFLDG01152">
    <property type="entry name" value="Main.3:_Omega-_and_Tau-like"/>
    <property type="match status" value="1"/>
</dbReference>
<dbReference type="EC" id="2.5.1.18" evidence="3"/>
<accession>A0AAV5EED0</accession>
<feature type="domain" description="GST C-terminal" evidence="5">
    <location>
        <begin position="101"/>
        <end position="235"/>
    </location>
</feature>
<dbReference type="Gene3D" id="3.40.30.10">
    <property type="entry name" value="Glutaredoxin"/>
    <property type="match status" value="1"/>
</dbReference>
<dbReference type="InterPro" id="IPR040079">
    <property type="entry name" value="Glutathione_S-Trfase"/>
</dbReference>
<evidence type="ECO:0000313" key="6">
    <source>
        <dbReference type="EMBL" id="GJN20590.1"/>
    </source>
</evidence>
<feature type="domain" description="GST N-terminal" evidence="4">
    <location>
        <begin position="4"/>
        <end position="85"/>
    </location>
</feature>
<evidence type="ECO:0000256" key="1">
    <source>
        <dbReference type="ARBA" id="ARBA00022679"/>
    </source>
</evidence>
<proteinExistence type="inferred from homology"/>
<dbReference type="EMBL" id="BQKI01000075">
    <property type="protein sequence ID" value="GJN20590.1"/>
    <property type="molecule type" value="Genomic_DNA"/>
</dbReference>
<dbReference type="GO" id="GO:0006749">
    <property type="term" value="P:glutathione metabolic process"/>
    <property type="evidence" value="ECO:0007669"/>
    <property type="project" value="InterPro"/>
</dbReference>